<protein>
    <submittedName>
        <fullName evidence="1">Uncharacterized protein</fullName>
    </submittedName>
</protein>
<sequence>MATNLALINGHKGIDRYLVEAGIASHLSTLSRKLKNGSRSREEEQESLAATAVRRSALAAALIQDAFRARSFHQIHVTTAIN</sequence>
<reference evidence="1" key="1">
    <citation type="journal article" date="2019" name="Sci. Rep.">
        <title>Draft genome of Tanacetum cinerariifolium, the natural source of mosquito coil.</title>
        <authorList>
            <person name="Yamashiro T."/>
            <person name="Shiraishi A."/>
            <person name="Satake H."/>
            <person name="Nakayama K."/>
        </authorList>
    </citation>
    <scope>NUCLEOTIDE SEQUENCE</scope>
</reference>
<evidence type="ECO:0000313" key="1">
    <source>
        <dbReference type="EMBL" id="GFA14781.1"/>
    </source>
</evidence>
<accession>A0A699J760</accession>
<organism evidence="1">
    <name type="scientific">Tanacetum cinerariifolium</name>
    <name type="common">Dalmatian daisy</name>
    <name type="synonym">Chrysanthemum cinerariifolium</name>
    <dbReference type="NCBI Taxonomy" id="118510"/>
    <lineage>
        <taxon>Eukaryota</taxon>
        <taxon>Viridiplantae</taxon>
        <taxon>Streptophyta</taxon>
        <taxon>Embryophyta</taxon>
        <taxon>Tracheophyta</taxon>
        <taxon>Spermatophyta</taxon>
        <taxon>Magnoliopsida</taxon>
        <taxon>eudicotyledons</taxon>
        <taxon>Gunneridae</taxon>
        <taxon>Pentapetalae</taxon>
        <taxon>asterids</taxon>
        <taxon>campanulids</taxon>
        <taxon>Asterales</taxon>
        <taxon>Asteraceae</taxon>
        <taxon>Asteroideae</taxon>
        <taxon>Anthemideae</taxon>
        <taxon>Anthemidinae</taxon>
        <taxon>Tanacetum</taxon>
    </lineage>
</organism>
<name>A0A699J760_TANCI</name>
<dbReference type="AlphaFoldDB" id="A0A699J760"/>
<gene>
    <name evidence="1" type="ORF">Tci_586753</name>
</gene>
<comment type="caution">
    <text evidence="1">The sequence shown here is derived from an EMBL/GenBank/DDBJ whole genome shotgun (WGS) entry which is preliminary data.</text>
</comment>
<dbReference type="EMBL" id="BKCJ010376289">
    <property type="protein sequence ID" value="GFA14781.1"/>
    <property type="molecule type" value="Genomic_DNA"/>
</dbReference>
<proteinExistence type="predicted"/>